<gene>
    <name evidence="2" type="ORF">C461_10201</name>
</gene>
<protein>
    <submittedName>
        <fullName evidence="2">Uncharacterized protein</fullName>
    </submittedName>
</protein>
<dbReference type="Proteomes" id="UP000011575">
    <property type="component" value="Unassembled WGS sequence"/>
</dbReference>
<accession>M0PDG1</accession>
<keyword evidence="1" id="KW-0812">Transmembrane</keyword>
<organism evidence="2 3">
    <name type="scientific">Halorubrum aidingense JCM 13560</name>
    <dbReference type="NCBI Taxonomy" id="1230454"/>
    <lineage>
        <taxon>Archaea</taxon>
        <taxon>Methanobacteriati</taxon>
        <taxon>Methanobacteriota</taxon>
        <taxon>Stenosarchaea group</taxon>
        <taxon>Halobacteria</taxon>
        <taxon>Halobacteriales</taxon>
        <taxon>Haloferacaceae</taxon>
        <taxon>Halorubrum</taxon>
    </lineage>
</organism>
<keyword evidence="1" id="KW-1133">Transmembrane helix</keyword>
<dbReference type="InterPro" id="IPR055934">
    <property type="entry name" value="DUF7512"/>
</dbReference>
<name>M0PDG1_9EURY</name>
<evidence type="ECO:0000313" key="3">
    <source>
        <dbReference type="Proteomes" id="UP000011575"/>
    </source>
</evidence>
<comment type="caution">
    <text evidence="2">The sequence shown here is derived from an EMBL/GenBank/DDBJ whole genome shotgun (WGS) entry which is preliminary data.</text>
</comment>
<proteinExistence type="predicted"/>
<evidence type="ECO:0000313" key="2">
    <source>
        <dbReference type="EMBL" id="EMA66875.1"/>
    </source>
</evidence>
<evidence type="ECO:0000256" key="1">
    <source>
        <dbReference type="SAM" id="Phobius"/>
    </source>
</evidence>
<dbReference type="STRING" id="1230454.C461_10201"/>
<dbReference type="RefSeq" id="WP_008000913.1">
    <property type="nucleotide sequence ID" value="NZ_AOJI01000025.1"/>
</dbReference>
<dbReference type="EMBL" id="AOJI01000025">
    <property type="protein sequence ID" value="EMA66875.1"/>
    <property type="molecule type" value="Genomic_DNA"/>
</dbReference>
<reference evidence="2 3" key="1">
    <citation type="journal article" date="2014" name="PLoS Genet.">
        <title>Phylogenetically driven sequencing of extremely halophilic archaea reveals strategies for static and dynamic osmo-response.</title>
        <authorList>
            <person name="Becker E.A."/>
            <person name="Seitzer P.M."/>
            <person name="Tritt A."/>
            <person name="Larsen D."/>
            <person name="Krusor M."/>
            <person name="Yao A.I."/>
            <person name="Wu D."/>
            <person name="Madern D."/>
            <person name="Eisen J.A."/>
            <person name="Darling A.E."/>
            <person name="Facciotti M.T."/>
        </authorList>
    </citation>
    <scope>NUCLEOTIDE SEQUENCE [LARGE SCALE GENOMIC DNA]</scope>
    <source>
        <strain evidence="2 3">JCM 13560</strain>
    </source>
</reference>
<feature type="transmembrane region" description="Helical" evidence="1">
    <location>
        <begin position="16"/>
        <end position="37"/>
    </location>
</feature>
<keyword evidence="1" id="KW-0472">Membrane</keyword>
<keyword evidence="3" id="KW-1185">Reference proteome</keyword>
<dbReference type="AlphaFoldDB" id="M0PDG1"/>
<dbReference type="Pfam" id="PF24352">
    <property type="entry name" value="DUF7512"/>
    <property type="match status" value="1"/>
</dbReference>
<dbReference type="PATRIC" id="fig|1230454.4.peg.2056"/>
<sequence>MTGTELLPGASPSVTALAVIAVVLVEAALLYVGYGYLEEKLGPTVFRRLQRI</sequence>